<evidence type="ECO:0000256" key="2">
    <source>
        <dbReference type="ARBA" id="ARBA00023315"/>
    </source>
</evidence>
<keyword evidence="6" id="KW-1185">Reference proteome</keyword>
<evidence type="ECO:0000313" key="6">
    <source>
        <dbReference type="Proteomes" id="UP000298412"/>
    </source>
</evidence>
<protein>
    <submittedName>
        <fullName evidence="5">Ribosomal-protein-alanine N-acetyltransferase</fullName>
    </submittedName>
</protein>
<dbReference type="InterPro" id="IPR006464">
    <property type="entry name" value="AcTrfase_RimI/Ard1"/>
</dbReference>
<comment type="caution">
    <text evidence="5">The sequence shown here is derived from an EMBL/GenBank/DDBJ whole genome shotgun (WGS) entry which is preliminary data.</text>
</comment>
<dbReference type="Proteomes" id="UP000298412">
    <property type="component" value="Unassembled WGS sequence"/>
</dbReference>
<evidence type="ECO:0000256" key="3">
    <source>
        <dbReference type="SAM" id="MobiDB-lite"/>
    </source>
</evidence>
<evidence type="ECO:0000313" key="5">
    <source>
        <dbReference type="EMBL" id="TFC17580.1"/>
    </source>
</evidence>
<reference evidence="5 6" key="1">
    <citation type="submission" date="2019-03" db="EMBL/GenBank/DDBJ databases">
        <title>Genomics of glacier-inhabiting Cryobacterium strains.</title>
        <authorList>
            <person name="Liu Q."/>
            <person name="Xin Y.-H."/>
        </authorList>
    </citation>
    <scope>NUCLEOTIDE SEQUENCE [LARGE SCALE GENOMIC DNA]</scope>
    <source>
        <strain evidence="5 6">MDT1-3</strain>
    </source>
</reference>
<dbReference type="RefSeq" id="WP_134566117.1">
    <property type="nucleotide sequence ID" value="NZ_SOFP01000030.1"/>
</dbReference>
<dbReference type="GO" id="GO:0008080">
    <property type="term" value="F:N-acetyltransferase activity"/>
    <property type="evidence" value="ECO:0007669"/>
    <property type="project" value="InterPro"/>
</dbReference>
<dbReference type="EMBL" id="SOFP01000030">
    <property type="protein sequence ID" value="TFC17580.1"/>
    <property type="molecule type" value="Genomic_DNA"/>
</dbReference>
<evidence type="ECO:0000259" key="4">
    <source>
        <dbReference type="PROSITE" id="PS51186"/>
    </source>
</evidence>
<dbReference type="PANTHER" id="PTHR43877">
    <property type="entry name" value="AMINOALKYLPHOSPHONATE N-ACETYLTRANSFERASE-RELATED-RELATED"/>
    <property type="match status" value="1"/>
</dbReference>
<evidence type="ECO:0000256" key="1">
    <source>
        <dbReference type="ARBA" id="ARBA00022679"/>
    </source>
</evidence>
<accession>A0A4V3IF67</accession>
<keyword evidence="2" id="KW-0012">Acyltransferase</keyword>
<gene>
    <name evidence="5" type="primary">rimI</name>
    <name evidence="5" type="ORF">E3O19_05895</name>
</gene>
<dbReference type="OrthoDB" id="529907at2"/>
<feature type="domain" description="N-acetyltransferase" evidence="4">
    <location>
        <begin position="3"/>
        <end position="153"/>
    </location>
</feature>
<dbReference type="InterPro" id="IPR000182">
    <property type="entry name" value="GNAT_dom"/>
</dbReference>
<sequence>MTWQLRRATRADVDAIMALETRIFENDAWSTEAMARDVTDPDCYYLVAFPADVPTRIEAYAGLQAPRGALEGDIQTIAVTEEARGRGLGRTLIQTLLSEARKRGAREVFLEVRADNPGAQRVYRRLGFEELGVRRGYYQPDNVDALVMRVRLPNPETAPTVLSEPAGALDALTEPAPQPEPERPEATA</sequence>
<dbReference type="InterPro" id="IPR016181">
    <property type="entry name" value="Acyl_CoA_acyltransferase"/>
</dbReference>
<feature type="region of interest" description="Disordered" evidence="3">
    <location>
        <begin position="158"/>
        <end position="188"/>
    </location>
</feature>
<dbReference type="NCBIfam" id="TIGR01575">
    <property type="entry name" value="rimI"/>
    <property type="match status" value="1"/>
</dbReference>
<dbReference type="Gene3D" id="3.40.630.30">
    <property type="match status" value="1"/>
</dbReference>
<dbReference type="CDD" id="cd04301">
    <property type="entry name" value="NAT_SF"/>
    <property type="match status" value="1"/>
</dbReference>
<name>A0A4V3IF67_9MICO</name>
<dbReference type="SUPFAM" id="SSF55729">
    <property type="entry name" value="Acyl-CoA N-acyltransferases (Nat)"/>
    <property type="match status" value="1"/>
</dbReference>
<organism evidence="5 6">
    <name type="scientific">Cryobacterium algoritolerans</name>
    <dbReference type="NCBI Taxonomy" id="1259184"/>
    <lineage>
        <taxon>Bacteria</taxon>
        <taxon>Bacillati</taxon>
        <taxon>Actinomycetota</taxon>
        <taxon>Actinomycetes</taxon>
        <taxon>Micrococcales</taxon>
        <taxon>Microbacteriaceae</taxon>
        <taxon>Cryobacterium</taxon>
    </lineage>
</organism>
<keyword evidence="1 5" id="KW-0808">Transferase</keyword>
<dbReference type="AlphaFoldDB" id="A0A4V3IF67"/>
<dbReference type="InterPro" id="IPR050832">
    <property type="entry name" value="Bact_Acetyltransf"/>
</dbReference>
<proteinExistence type="predicted"/>
<dbReference type="Pfam" id="PF00583">
    <property type="entry name" value="Acetyltransf_1"/>
    <property type="match status" value="1"/>
</dbReference>
<dbReference type="PROSITE" id="PS51186">
    <property type="entry name" value="GNAT"/>
    <property type="match status" value="1"/>
</dbReference>